<evidence type="ECO:0000256" key="3">
    <source>
        <dbReference type="ARBA" id="ARBA00022448"/>
    </source>
</evidence>
<dbReference type="EMBL" id="FNJM01000009">
    <property type="protein sequence ID" value="SDP61482.1"/>
    <property type="molecule type" value="Genomic_DNA"/>
</dbReference>
<proteinExistence type="inferred from homology"/>
<evidence type="ECO:0000256" key="7">
    <source>
        <dbReference type="ARBA" id="ARBA00023136"/>
    </source>
</evidence>
<gene>
    <name evidence="9" type="ORF">SAMN04488529_10972</name>
</gene>
<dbReference type="Proteomes" id="UP000198597">
    <property type="component" value="Unassembled WGS sequence"/>
</dbReference>
<dbReference type="AlphaFoldDB" id="A0A1H0U5B6"/>
<evidence type="ECO:0000256" key="4">
    <source>
        <dbReference type="ARBA" id="ARBA00022475"/>
    </source>
</evidence>
<evidence type="ECO:0000256" key="1">
    <source>
        <dbReference type="ARBA" id="ARBA00004651"/>
    </source>
</evidence>
<dbReference type="Pfam" id="PF01594">
    <property type="entry name" value="AI-2E_transport"/>
    <property type="match status" value="1"/>
</dbReference>
<dbReference type="PANTHER" id="PTHR21716:SF53">
    <property type="entry name" value="PERMEASE PERM-RELATED"/>
    <property type="match status" value="1"/>
</dbReference>
<accession>A0A1H0U5B6</accession>
<keyword evidence="4" id="KW-1003">Cell membrane</keyword>
<evidence type="ECO:0000256" key="5">
    <source>
        <dbReference type="ARBA" id="ARBA00022692"/>
    </source>
</evidence>
<evidence type="ECO:0000256" key="8">
    <source>
        <dbReference type="SAM" id="Phobius"/>
    </source>
</evidence>
<feature type="transmembrane region" description="Helical" evidence="8">
    <location>
        <begin position="84"/>
        <end position="107"/>
    </location>
</feature>
<feature type="transmembrane region" description="Helical" evidence="8">
    <location>
        <begin position="171"/>
        <end position="197"/>
    </location>
</feature>
<evidence type="ECO:0000256" key="2">
    <source>
        <dbReference type="ARBA" id="ARBA00009773"/>
    </source>
</evidence>
<protein>
    <submittedName>
        <fullName evidence="9">Predicted PurR-regulated permease PerM</fullName>
    </submittedName>
</protein>
<dbReference type="RefSeq" id="WP_089971050.1">
    <property type="nucleotide sequence ID" value="NZ_FNJM01000009.1"/>
</dbReference>
<keyword evidence="10" id="KW-1185">Reference proteome</keyword>
<evidence type="ECO:0000313" key="10">
    <source>
        <dbReference type="Proteomes" id="UP000198597"/>
    </source>
</evidence>
<evidence type="ECO:0000256" key="6">
    <source>
        <dbReference type="ARBA" id="ARBA00022989"/>
    </source>
</evidence>
<dbReference type="PANTHER" id="PTHR21716">
    <property type="entry name" value="TRANSMEMBRANE PROTEIN"/>
    <property type="match status" value="1"/>
</dbReference>
<feature type="transmembrane region" description="Helical" evidence="8">
    <location>
        <begin position="331"/>
        <end position="364"/>
    </location>
</feature>
<feature type="transmembrane region" description="Helical" evidence="8">
    <location>
        <begin position="12"/>
        <end position="30"/>
    </location>
</feature>
<dbReference type="GO" id="GO:0055085">
    <property type="term" value="P:transmembrane transport"/>
    <property type="evidence" value="ECO:0007669"/>
    <property type="project" value="TreeGrafter"/>
</dbReference>
<keyword evidence="6 8" id="KW-1133">Transmembrane helix</keyword>
<sequence>MNNEGKSKLKQYILIATYIIVLSFILLNLSALNSGLGKTLSILSPFTTAIGIAFVFNLPMKLFENKVFNFLDNQKSPTAKKLKRPLSILATIITIFGLLITLIVFVIPQLVESVSTLVDSVPGYMRSFEHLINQYVNSTELLKIISDKLLLAWKDILQVGGQLLGNSLNGILNVTIGITSGVVNFILSLVLAIYMLASKETLLLQLKKFIYAFSKRSFADRIMEIGNIANVTFASFITGQCIEAVIIGFLCFIGMTILALPYALLISVIIGVTALIPIFGAFIGIIPSAFIIMIISPIQAMIFVIFIIVLQQFEGAFIYPKVVGGSIGLSAIWVMLAMLVGGSLFGFLGMLLGIPTFGVIYKLISRSTTNKLKSKDISFK</sequence>
<feature type="transmembrane region" description="Helical" evidence="8">
    <location>
        <begin position="262"/>
        <end position="283"/>
    </location>
</feature>
<organism evidence="9 10">
    <name type="scientific">Clostridium gasigenes</name>
    <dbReference type="NCBI Taxonomy" id="94869"/>
    <lineage>
        <taxon>Bacteria</taxon>
        <taxon>Bacillati</taxon>
        <taxon>Bacillota</taxon>
        <taxon>Clostridia</taxon>
        <taxon>Eubacteriales</taxon>
        <taxon>Clostridiaceae</taxon>
        <taxon>Clostridium</taxon>
    </lineage>
</organism>
<feature type="transmembrane region" description="Helical" evidence="8">
    <location>
        <begin position="42"/>
        <end position="63"/>
    </location>
</feature>
<comment type="subcellular location">
    <subcellularLocation>
        <location evidence="1">Cell membrane</location>
        <topology evidence="1">Multi-pass membrane protein</topology>
    </subcellularLocation>
</comment>
<keyword evidence="5 8" id="KW-0812">Transmembrane</keyword>
<dbReference type="InterPro" id="IPR002549">
    <property type="entry name" value="AI-2E-like"/>
</dbReference>
<name>A0A1H0U5B6_9CLOT</name>
<comment type="similarity">
    <text evidence="2">Belongs to the autoinducer-2 exporter (AI-2E) (TC 2.A.86) family.</text>
</comment>
<reference evidence="9 10" key="1">
    <citation type="submission" date="2016-10" db="EMBL/GenBank/DDBJ databases">
        <authorList>
            <person name="de Groot N.N."/>
        </authorList>
    </citation>
    <scope>NUCLEOTIDE SEQUENCE [LARGE SCALE GENOMIC DNA]</scope>
    <source>
        <strain evidence="9 10">DSM 12272</strain>
    </source>
</reference>
<keyword evidence="7 8" id="KW-0472">Membrane</keyword>
<keyword evidence="3" id="KW-0813">Transport</keyword>
<dbReference type="GO" id="GO:0005886">
    <property type="term" value="C:plasma membrane"/>
    <property type="evidence" value="ECO:0007669"/>
    <property type="project" value="UniProtKB-SubCell"/>
</dbReference>
<feature type="transmembrane region" description="Helical" evidence="8">
    <location>
        <begin position="290"/>
        <end position="311"/>
    </location>
</feature>
<evidence type="ECO:0000313" key="9">
    <source>
        <dbReference type="EMBL" id="SDP61482.1"/>
    </source>
</evidence>
<feature type="transmembrane region" description="Helical" evidence="8">
    <location>
        <begin position="231"/>
        <end position="256"/>
    </location>
</feature>
<dbReference type="STRING" id="94869.SAMN04488529_10972"/>
<dbReference type="OrthoDB" id="9793390at2"/>